<organism evidence="4 5">
    <name type="scientific">Anaeramoeba flamelloides</name>
    <dbReference type="NCBI Taxonomy" id="1746091"/>
    <lineage>
        <taxon>Eukaryota</taxon>
        <taxon>Metamonada</taxon>
        <taxon>Anaeramoebidae</taxon>
        <taxon>Anaeramoeba</taxon>
    </lineage>
</organism>
<dbReference type="InterPro" id="IPR050989">
    <property type="entry name" value="Rap1_Ran_GAP"/>
</dbReference>
<dbReference type="PROSITE" id="PS50085">
    <property type="entry name" value="RAPGAP"/>
    <property type="match status" value="1"/>
</dbReference>
<dbReference type="AlphaFoldDB" id="A0AAV7ZQN6"/>
<name>A0AAV7ZQN6_9EUKA</name>
<proteinExistence type="predicted"/>
<dbReference type="InterPro" id="IPR035974">
    <property type="entry name" value="Rap/Ran-GAP_sf"/>
</dbReference>
<feature type="region of interest" description="Disordered" evidence="2">
    <location>
        <begin position="1"/>
        <end position="32"/>
    </location>
</feature>
<gene>
    <name evidence="4" type="ORF">M0812_12470</name>
</gene>
<protein>
    <submittedName>
        <fullName evidence="4">Rap gtpase-activating protein</fullName>
    </submittedName>
</protein>
<evidence type="ECO:0000256" key="1">
    <source>
        <dbReference type="ARBA" id="ARBA00022468"/>
    </source>
</evidence>
<dbReference type="EMBL" id="JANTQA010000026">
    <property type="protein sequence ID" value="KAJ3442725.1"/>
    <property type="molecule type" value="Genomic_DNA"/>
</dbReference>
<dbReference type="Pfam" id="PF02145">
    <property type="entry name" value="Rap_GAP"/>
    <property type="match status" value="1"/>
</dbReference>
<feature type="domain" description="Rap-GAP" evidence="3">
    <location>
        <begin position="166"/>
        <end position="380"/>
    </location>
</feature>
<dbReference type="GO" id="GO:0005096">
    <property type="term" value="F:GTPase activator activity"/>
    <property type="evidence" value="ECO:0007669"/>
    <property type="project" value="UniProtKB-KW"/>
</dbReference>
<evidence type="ECO:0000256" key="2">
    <source>
        <dbReference type="SAM" id="MobiDB-lite"/>
    </source>
</evidence>
<dbReference type="Proteomes" id="UP001146793">
    <property type="component" value="Unassembled WGS sequence"/>
</dbReference>
<accession>A0AAV7ZQN6</accession>
<keyword evidence="1" id="KW-0343">GTPase activation</keyword>
<dbReference type="Gene3D" id="3.40.50.11210">
    <property type="entry name" value="Rap/Ran-GAP"/>
    <property type="match status" value="1"/>
</dbReference>
<dbReference type="PANTHER" id="PTHR15711">
    <property type="entry name" value="RAP GTPASE-ACTIVATING PROTEIN"/>
    <property type="match status" value="1"/>
</dbReference>
<reference evidence="4" key="1">
    <citation type="submission" date="2022-08" db="EMBL/GenBank/DDBJ databases">
        <title>Novel sulphate-reducing endosymbionts in the free-living metamonad Anaeramoeba.</title>
        <authorList>
            <person name="Jerlstrom-Hultqvist J."/>
            <person name="Cepicka I."/>
            <person name="Gallot-Lavallee L."/>
            <person name="Salas-Leiva D."/>
            <person name="Curtis B.A."/>
            <person name="Zahonova K."/>
            <person name="Pipaliya S."/>
            <person name="Dacks J."/>
            <person name="Roger A.J."/>
        </authorList>
    </citation>
    <scope>NUCLEOTIDE SEQUENCE</scope>
    <source>
        <strain evidence="4">Busselton2</strain>
    </source>
</reference>
<dbReference type="SUPFAM" id="SSF111347">
    <property type="entry name" value="Rap/Ran-GAP"/>
    <property type="match status" value="1"/>
</dbReference>
<evidence type="ECO:0000313" key="4">
    <source>
        <dbReference type="EMBL" id="KAJ3442725.1"/>
    </source>
</evidence>
<dbReference type="InterPro" id="IPR000331">
    <property type="entry name" value="Rap/Ran_GAP_dom"/>
</dbReference>
<comment type="caution">
    <text evidence="4">The sequence shown here is derived from an EMBL/GenBank/DDBJ whole genome shotgun (WGS) entry which is preliminary data.</text>
</comment>
<dbReference type="GO" id="GO:0051056">
    <property type="term" value="P:regulation of small GTPase mediated signal transduction"/>
    <property type="evidence" value="ECO:0007669"/>
    <property type="project" value="InterPro"/>
</dbReference>
<dbReference type="FunFam" id="3.40.50.11210:FF:000001">
    <property type="entry name" value="Ral GTPase-activating protein subunit alpha-1 isoform 1"/>
    <property type="match status" value="1"/>
</dbReference>
<sequence length="386" mass="44626">MSNNKKIDNNSNTETSEESLGGLNESSENEVNESALFENNSEIWELEPMNGNYDPKKLDVFEENTKYKDYFIKEESYNVAVQSKKKENFVFSITMSPNDEESIYVLCHSKEKSVLKEISTTDFEISLLRKMFCQGYDTNEILKNFNKSLEGSKYSICSNEKEDNEILIMEKTGNATQFKIGVLYVGEGQTKETDFLSNQEGSSAWNEFLEILGDRVTLKGWEGYNGGLNTKKDRGGKESYFTKWKDYDIMYHVSTLLPYSEKDPQQVIKKKHIGNDVVVIIFIDGNQKYNPESLKSKQNHILIAVKPIIINEETKYHVEVLTKTNVPKYEPQLPNPPIFNQDQIRDFILTKACQGERVAQKTGQFLERYLRFREAVVNKIVNRYIK</sequence>
<evidence type="ECO:0000313" key="5">
    <source>
        <dbReference type="Proteomes" id="UP001146793"/>
    </source>
</evidence>
<evidence type="ECO:0000259" key="3">
    <source>
        <dbReference type="PROSITE" id="PS50085"/>
    </source>
</evidence>